<name>A0A9P7YQC1_9HELO</name>
<keyword evidence="4 16" id="KW-0436">Ligase</keyword>
<dbReference type="GO" id="GO:0071897">
    <property type="term" value="P:DNA biosynthetic process"/>
    <property type="evidence" value="ECO:0007669"/>
    <property type="project" value="InterPro"/>
</dbReference>
<feature type="region of interest" description="Disordered" evidence="18">
    <location>
        <begin position="1"/>
        <end position="23"/>
    </location>
</feature>
<comment type="similarity">
    <text evidence="3 17">Belongs to the ATP-dependent DNA ligase family.</text>
</comment>
<evidence type="ECO:0000256" key="9">
    <source>
        <dbReference type="ARBA" id="ARBA00022840"/>
    </source>
</evidence>
<evidence type="ECO:0000256" key="5">
    <source>
        <dbReference type="ARBA" id="ARBA00022723"/>
    </source>
</evidence>
<feature type="domain" description="BRCT" evidence="20">
    <location>
        <begin position="720"/>
        <end position="805"/>
    </location>
</feature>
<dbReference type="EMBL" id="MU251377">
    <property type="protein sequence ID" value="KAG9238009.1"/>
    <property type="molecule type" value="Genomic_DNA"/>
</dbReference>
<dbReference type="SUPFAM" id="SSF56091">
    <property type="entry name" value="DNA ligase/mRNA capping enzyme, catalytic domain"/>
    <property type="match status" value="1"/>
</dbReference>
<keyword evidence="5" id="KW-0479">Metal-binding</keyword>
<dbReference type="InterPro" id="IPR001357">
    <property type="entry name" value="BRCT_dom"/>
</dbReference>
<comment type="subcellular location">
    <subcellularLocation>
        <location evidence="2">Nucleus</location>
    </subcellularLocation>
</comment>
<accession>A0A9P7YQC1</accession>
<dbReference type="InterPro" id="IPR012308">
    <property type="entry name" value="DNA_ligase_ATP-dep_N"/>
</dbReference>
<evidence type="ECO:0000256" key="14">
    <source>
        <dbReference type="ARBA" id="ARBA00034003"/>
    </source>
</evidence>
<dbReference type="EC" id="6.5.1.1" evidence="16"/>
<dbReference type="NCBIfam" id="TIGR00574">
    <property type="entry name" value="dnl1"/>
    <property type="match status" value="1"/>
</dbReference>
<dbReference type="PROSITE" id="PS50160">
    <property type="entry name" value="DNA_LIGASE_A3"/>
    <property type="match status" value="1"/>
</dbReference>
<dbReference type="InterPro" id="IPR016059">
    <property type="entry name" value="DNA_ligase_ATP-dep_CS"/>
</dbReference>
<keyword evidence="10" id="KW-0460">Magnesium</keyword>
<keyword evidence="11 16" id="KW-0233">DNA recombination</keyword>
<evidence type="ECO:0000313" key="21">
    <source>
        <dbReference type="EMBL" id="KAG9238009.1"/>
    </source>
</evidence>
<evidence type="ECO:0000256" key="18">
    <source>
        <dbReference type="SAM" id="MobiDB-lite"/>
    </source>
</evidence>
<evidence type="ECO:0000313" key="22">
    <source>
        <dbReference type="Proteomes" id="UP000824998"/>
    </source>
</evidence>
<dbReference type="InterPro" id="IPR012310">
    <property type="entry name" value="DNA_ligase_ATP-dep_cent"/>
</dbReference>
<dbReference type="Pfam" id="PF01068">
    <property type="entry name" value="DNA_ligase_A_M"/>
    <property type="match status" value="1"/>
</dbReference>
<evidence type="ECO:0000259" key="20">
    <source>
        <dbReference type="PROSITE" id="PS50172"/>
    </source>
</evidence>
<evidence type="ECO:0000256" key="4">
    <source>
        <dbReference type="ARBA" id="ARBA00022598"/>
    </source>
</evidence>
<evidence type="ECO:0000256" key="13">
    <source>
        <dbReference type="ARBA" id="ARBA00023242"/>
    </source>
</evidence>
<dbReference type="FunFam" id="3.30.470.30:FF:000013">
    <property type="entry name" value="DNA ligase"/>
    <property type="match status" value="1"/>
</dbReference>
<evidence type="ECO:0000256" key="3">
    <source>
        <dbReference type="ARBA" id="ARBA00007572"/>
    </source>
</evidence>
<evidence type="ECO:0000256" key="17">
    <source>
        <dbReference type="RuleBase" id="RU004196"/>
    </source>
</evidence>
<dbReference type="Pfam" id="PF04675">
    <property type="entry name" value="DNA_ligase_A_N"/>
    <property type="match status" value="1"/>
</dbReference>
<dbReference type="GO" id="GO:0005524">
    <property type="term" value="F:ATP binding"/>
    <property type="evidence" value="ECO:0007669"/>
    <property type="project" value="UniProtKB-KW"/>
</dbReference>
<reference evidence="21" key="1">
    <citation type="journal article" date="2021" name="IMA Fungus">
        <title>Genomic characterization of three marine fungi, including Emericellopsis atlantica sp. nov. with signatures of a generalist lifestyle and marine biomass degradation.</title>
        <authorList>
            <person name="Hagestad O.C."/>
            <person name="Hou L."/>
            <person name="Andersen J.H."/>
            <person name="Hansen E.H."/>
            <person name="Altermark B."/>
            <person name="Li C."/>
            <person name="Kuhnert E."/>
            <person name="Cox R.J."/>
            <person name="Crous P.W."/>
            <person name="Spatafora J.W."/>
            <person name="Lail K."/>
            <person name="Amirebrahimi M."/>
            <person name="Lipzen A."/>
            <person name="Pangilinan J."/>
            <person name="Andreopoulos W."/>
            <person name="Hayes R.D."/>
            <person name="Ng V."/>
            <person name="Grigoriev I.V."/>
            <person name="Jackson S.A."/>
            <person name="Sutton T.D.S."/>
            <person name="Dobson A.D.W."/>
            <person name="Rama T."/>
        </authorList>
    </citation>
    <scope>NUCLEOTIDE SEQUENCE</scope>
    <source>
        <strain evidence="21">TRa018bII</strain>
    </source>
</reference>
<feature type="domain" description="ATP-dependent DNA ligase family profile" evidence="19">
    <location>
        <begin position="429"/>
        <end position="554"/>
    </location>
</feature>
<sequence length="992" mass="113430">MPASQKSLDDGAVGGPRHDLQGPVMEEELDEKYPNRPHNKSRTFFFGDLIRLFNSLNSLKKQPSGPRVARAKVGPHGKRGQTSYEMREALIKRFISRWRNDVGTDFYPALRLILPEKDRDRPMYGLKEKAIGRLLVKLLKIGKDSEDGFNLLYWKLPGHTTATRMAGDFAGRCHEVLKKRAMINDDGDMRIEEVNKLLDQLSMAQKEDTQLPIFEQFYHRMNAEELMWLIRIILRQMKIGASEKTILTMWHPNADALFNVSSSLRRVCWELTDPENVLDDEDTGVELMECFQPQLAGFQENSFQRTVERLGVDPDKPEFWIEEKLDGERMQLHMISDDSYPGGKRFGFWSRKAKDYTYLYGSGFEDNHSALTRHIRDAFDPRVNNIILDGEMITWDPETDKIVAFGTLKTAALSEQKNPFQGTGIRPLFRVFDCLFLNDQNITQYILKDRRKALESAVKNVYRRLEVHKYQIAEKSSDIEPALRQIVAEASEGLVLKNPQSRYQLNSRNHDWMKVKPEYMLDFGESLDCVVIGGYYGSGRRGGGLSSFMCGLRVDQNHISAGANPIKCFSFFKVGGGFRAEDYATIRHMTEGKWIDWDRHNPPNDFIELAGGDRQFEKPDVWIKPNDSFVVEVKAASVGPSESFKTNYTLRFPRFKKLRPDKDWQSALSLSEFAILRTKIEQESEQKDFKVEGKRKVAKRMKKSLVAGADSKIKTPYAGPQTKVFEGLNFHVMTDMLHPSKKTKAEIEQIIKANGGDFFAGPTAKENTICIAEKKPVKVASLLKRNNTNIVKPSWIFDAIKQAEIDGPQRPRFLVPFEPVHMFHLLDDMRDSVASSVDDFGDSYTRDITPAELGKLCESMIHPKSSDFTADMLRLKLEERGRGFGEIPGNIFTRCIVRFVPGSKEELASPERGMDFVIGKNRLLFSGGKIVENDDAENITHFVILEEDGDTLKTLRDKLSKRRGPVPRIVKVDWLKESWGEKTLLDEERYAV</sequence>
<evidence type="ECO:0000256" key="2">
    <source>
        <dbReference type="ARBA" id="ARBA00004123"/>
    </source>
</evidence>
<keyword evidence="8 16" id="KW-0227">DNA damage</keyword>
<keyword evidence="7 16" id="KW-0547">Nucleotide-binding</keyword>
<dbReference type="GO" id="GO:0003910">
    <property type="term" value="F:DNA ligase (ATP) activity"/>
    <property type="evidence" value="ECO:0007669"/>
    <property type="project" value="UniProtKB-EC"/>
</dbReference>
<dbReference type="GO" id="GO:0006310">
    <property type="term" value="P:DNA recombination"/>
    <property type="evidence" value="ECO:0007669"/>
    <property type="project" value="UniProtKB-KW"/>
</dbReference>
<dbReference type="PROSITE" id="PS00697">
    <property type="entry name" value="DNA_LIGASE_A1"/>
    <property type="match status" value="1"/>
</dbReference>
<gene>
    <name evidence="21" type="ORF">BJ875DRAFT_452385</name>
</gene>
<dbReference type="SUPFAM" id="SSF50249">
    <property type="entry name" value="Nucleic acid-binding proteins"/>
    <property type="match status" value="1"/>
</dbReference>
<evidence type="ECO:0000256" key="8">
    <source>
        <dbReference type="ARBA" id="ARBA00022763"/>
    </source>
</evidence>
<dbReference type="FunFam" id="1.10.3260.10:FF:000008">
    <property type="entry name" value="DNA ligase 4"/>
    <property type="match status" value="1"/>
</dbReference>
<dbReference type="GO" id="GO:0006303">
    <property type="term" value="P:double-strand break repair via nonhomologous end joining"/>
    <property type="evidence" value="ECO:0007669"/>
    <property type="project" value="TreeGrafter"/>
</dbReference>
<comment type="catalytic activity">
    <reaction evidence="14 16">
        <text>ATP + (deoxyribonucleotide)n-3'-hydroxyl + 5'-phospho-(deoxyribonucleotide)m = (deoxyribonucleotide)n+m + AMP + diphosphate.</text>
        <dbReference type="EC" id="6.5.1.1"/>
    </reaction>
</comment>
<dbReference type="InterPro" id="IPR000977">
    <property type="entry name" value="DNA_ligase_ATP-dep"/>
</dbReference>
<dbReference type="CDD" id="cd07903">
    <property type="entry name" value="Adenylation_DNA_ligase_IV"/>
    <property type="match status" value="1"/>
</dbReference>
<evidence type="ECO:0000256" key="6">
    <source>
        <dbReference type="ARBA" id="ARBA00022737"/>
    </source>
</evidence>
<feature type="region of interest" description="Disordered" evidence="18">
    <location>
        <begin position="61"/>
        <end position="81"/>
    </location>
</feature>
<keyword evidence="9 16" id="KW-0067">ATP-binding</keyword>
<evidence type="ECO:0000256" key="11">
    <source>
        <dbReference type="ARBA" id="ARBA00023172"/>
    </source>
</evidence>
<dbReference type="PROSITE" id="PS50172">
    <property type="entry name" value="BRCT"/>
    <property type="match status" value="2"/>
</dbReference>
<organism evidence="21 22">
    <name type="scientific">Amylocarpus encephaloides</name>
    <dbReference type="NCBI Taxonomy" id="45428"/>
    <lineage>
        <taxon>Eukaryota</taxon>
        <taxon>Fungi</taxon>
        <taxon>Dikarya</taxon>
        <taxon>Ascomycota</taxon>
        <taxon>Pezizomycotina</taxon>
        <taxon>Leotiomycetes</taxon>
        <taxon>Helotiales</taxon>
        <taxon>Helotiales incertae sedis</taxon>
        <taxon>Amylocarpus</taxon>
    </lineage>
</organism>
<comment type="function">
    <text evidence="15">DNA ligase involved in DNA non-homologous end joining (NHEJ); required for double-strand break (DSB) repair.</text>
</comment>
<dbReference type="InterPro" id="IPR012340">
    <property type="entry name" value="NA-bd_OB-fold"/>
</dbReference>
<evidence type="ECO:0000256" key="10">
    <source>
        <dbReference type="ARBA" id="ARBA00022842"/>
    </source>
</evidence>
<dbReference type="AlphaFoldDB" id="A0A9P7YQC1"/>
<dbReference type="InterPro" id="IPR036420">
    <property type="entry name" value="BRCT_dom_sf"/>
</dbReference>
<feature type="domain" description="BRCT" evidence="20">
    <location>
        <begin position="927"/>
        <end position="992"/>
    </location>
</feature>
<keyword evidence="13" id="KW-0539">Nucleus</keyword>
<dbReference type="Gene3D" id="3.40.50.10190">
    <property type="entry name" value="BRCT domain"/>
    <property type="match status" value="2"/>
</dbReference>
<dbReference type="PROSITE" id="PS00333">
    <property type="entry name" value="DNA_LIGASE_A2"/>
    <property type="match status" value="1"/>
</dbReference>
<keyword evidence="12 16" id="KW-0234">DNA repair</keyword>
<dbReference type="InterPro" id="IPR036599">
    <property type="entry name" value="DNA_ligase_N_sf"/>
</dbReference>
<dbReference type="InterPro" id="IPR012309">
    <property type="entry name" value="DNA_ligase_ATP-dep_C"/>
</dbReference>
<comment type="cofactor">
    <cofactor evidence="1">
        <name>Mg(2+)</name>
        <dbReference type="ChEBI" id="CHEBI:18420"/>
    </cofactor>
</comment>
<dbReference type="InterPro" id="IPR029710">
    <property type="entry name" value="LIG4"/>
</dbReference>
<dbReference type="Gene3D" id="3.30.470.30">
    <property type="entry name" value="DNA ligase/mRNA capping enzyme"/>
    <property type="match status" value="1"/>
</dbReference>
<evidence type="ECO:0000256" key="1">
    <source>
        <dbReference type="ARBA" id="ARBA00001946"/>
    </source>
</evidence>
<keyword evidence="6" id="KW-0677">Repeat</keyword>
<dbReference type="FunFam" id="2.40.50.140:FF:000234">
    <property type="entry name" value="DNA ligase"/>
    <property type="match status" value="1"/>
</dbReference>
<evidence type="ECO:0000256" key="12">
    <source>
        <dbReference type="ARBA" id="ARBA00023204"/>
    </source>
</evidence>
<dbReference type="Gene3D" id="1.10.3260.10">
    <property type="entry name" value="DNA ligase, ATP-dependent, N-terminal domain"/>
    <property type="match status" value="1"/>
</dbReference>
<dbReference type="PANTHER" id="PTHR45997:SF1">
    <property type="entry name" value="DNA LIGASE 4"/>
    <property type="match status" value="1"/>
</dbReference>
<dbReference type="Proteomes" id="UP000824998">
    <property type="component" value="Unassembled WGS sequence"/>
</dbReference>
<dbReference type="SUPFAM" id="SSF52113">
    <property type="entry name" value="BRCT domain"/>
    <property type="match status" value="2"/>
</dbReference>
<dbReference type="Pfam" id="PF04679">
    <property type="entry name" value="DNA_ligase_A_C"/>
    <property type="match status" value="1"/>
</dbReference>
<dbReference type="GO" id="GO:0003677">
    <property type="term" value="F:DNA binding"/>
    <property type="evidence" value="ECO:0007669"/>
    <property type="project" value="InterPro"/>
</dbReference>
<evidence type="ECO:0000259" key="19">
    <source>
        <dbReference type="PROSITE" id="PS50160"/>
    </source>
</evidence>
<evidence type="ECO:0000256" key="16">
    <source>
        <dbReference type="RuleBase" id="RU000617"/>
    </source>
</evidence>
<proteinExistence type="inferred from homology"/>
<comment type="caution">
    <text evidence="21">The sequence shown here is derived from an EMBL/GenBank/DDBJ whole genome shotgun (WGS) entry which is preliminary data.</text>
</comment>
<feature type="compositionally biased region" description="Basic residues" evidence="18">
    <location>
        <begin position="69"/>
        <end position="79"/>
    </location>
</feature>
<dbReference type="CDD" id="cd07968">
    <property type="entry name" value="OBF_DNA_ligase_IV"/>
    <property type="match status" value="1"/>
</dbReference>
<dbReference type="Pfam" id="PF16589">
    <property type="entry name" value="BRCT_2"/>
    <property type="match status" value="1"/>
</dbReference>
<dbReference type="GO" id="GO:0046872">
    <property type="term" value="F:metal ion binding"/>
    <property type="evidence" value="ECO:0007669"/>
    <property type="project" value="UniProtKB-KW"/>
</dbReference>
<dbReference type="SMART" id="SM00292">
    <property type="entry name" value="BRCT"/>
    <property type="match status" value="2"/>
</dbReference>
<dbReference type="Gene3D" id="2.40.50.140">
    <property type="entry name" value="Nucleic acid-binding proteins"/>
    <property type="match status" value="1"/>
</dbReference>
<dbReference type="GO" id="GO:0006297">
    <property type="term" value="P:nucleotide-excision repair, DNA gap filling"/>
    <property type="evidence" value="ECO:0007669"/>
    <property type="project" value="TreeGrafter"/>
</dbReference>
<dbReference type="GO" id="GO:0032807">
    <property type="term" value="C:DNA ligase IV complex"/>
    <property type="evidence" value="ECO:0007669"/>
    <property type="project" value="TreeGrafter"/>
</dbReference>
<evidence type="ECO:0000256" key="7">
    <source>
        <dbReference type="ARBA" id="ARBA00022741"/>
    </source>
</evidence>
<dbReference type="CDD" id="cd17722">
    <property type="entry name" value="BRCT_DNA_ligase_IV_rpt1"/>
    <property type="match status" value="1"/>
</dbReference>
<dbReference type="InterPro" id="IPR044125">
    <property type="entry name" value="Adenylation_DNA_ligase_IV"/>
</dbReference>
<keyword evidence="22" id="KW-1185">Reference proteome</keyword>
<dbReference type="PANTHER" id="PTHR45997">
    <property type="entry name" value="DNA LIGASE 4"/>
    <property type="match status" value="1"/>
</dbReference>
<dbReference type="OrthoDB" id="151490at2759"/>
<protein>
    <recommendedName>
        <fullName evidence="16">DNA ligase</fullName>
        <ecNumber evidence="16">6.5.1.1</ecNumber>
    </recommendedName>
</protein>
<evidence type="ECO:0000256" key="15">
    <source>
        <dbReference type="ARBA" id="ARBA00043870"/>
    </source>
</evidence>